<gene>
    <name evidence="3" type="ORF">WMO26_12290</name>
</gene>
<proteinExistence type="inferred from homology"/>
<dbReference type="HAMAP" id="MF_00674">
    <property type="entry name" value="UPF0251"/>
    <property type="match status" value="1"/>
</dbReference>
<protein>
    <recommendedName>
        <fullName evidence="2">UPF0251 protein WMO26_12290</fullName>
    </recommendedName>
</protein>
<keyword evidence="4" id="KW-1185">Reference proteome</keyword>
<comment type="caution">
    <text evidence="3">The sequence shown here is derived from an EMBL/GenBank/DDBJ whole genome shotgun (WGS) entry which is preliminary data.</text>
</comment>
<dbReference type="Pfam" id="PF02001">
    <property type="entry name" value="DUF134"/>
    <property type="match status" value="1"/>
</dbReference>
<dbReference type="Proteomes" id="UP001489509">
    <property type="component" value="Unassembled WGS sequence"/>
</dbReference>
<evidence type="ECO:0000256" key="1">
    <source>
        <dbReference type="ARBA" id="ARBA00009350"/>
    </source>
</evidence>
<dbReference type="InterPro" id="IPR036388">
    <property type="entry name" value="WH-like_DNA-bd_sf"/>
</dbReference>
<dbReference type="SUPFAM" id="SSF88659">
    <property type="entry name" value="Sigma3 and sigma4 domains of RNA polymerase sigma factors"/>
    <property type="match status" value="1"/>
</dbReference>
<evidence type="ECO:0000313" key="4">
    <source>
        <dbReference type="Proteomes" id="UP001489509"/>
    </source>
</evidence>
<dbReference type="PANTHER" id="PTHR37478">
    <property type="match status" value="1"/>
</dbReference>
<comment type="similarity">
    <text evidence="1 2">Belongs to the UPF0251 family.</text>
</comment>
<sequence length="120" mass="13310">MPRTSKCRRVCAEPKARVFTPEPKSGGRVSLSVEELEALRLCDLEGLDQDSAAKRMNVSRGTFQRILYAARFHTAKALCGGDTLVIGGGHYEVAETGCACVFRCKKCRFHEETQKELSDK</sequence>
<evidence type="ECO:0000256" key="2">
    <source>
        <dbReference type="HAMAP-Rule" id="MF_00674"/>
    </source>
</evidence>
<organism evidence="3 4">
    <name type="scientific">Solibaculum intestinale</name>
    <dbReference type="NCBI Taxonomy" id="3133165"/>
    <lineage>
        <taxon>Bacteria</taxon>
        <taxon>Bacillati</taxon>
        <taxon>Bacillota</taxon>
        <taxon>Clostridia</taxon>
        <taxon>Eubacteriales</taxon>
        <taxon>Oscillospiraceae</taxon>
        <taxon>Solibaculum</taxon>
    </lineage>
</organism>
<name>A0ABV1E2R3_9FIRM</name>
<dbReference type="EMBL" id="JBBMFD010000031">
    <property type="protein sequence ID" value="MEQ2441608.1"/>
    <property type="molecule type" value="Genomic_DNA"/>
</dbReference>
<evidence type="ECO:0000313" key="3">
    <source>
        <dbReference type="EMBL" id="MEQ2441608.1"/>
    </source>
</evidence>
<dbReference type="Gene3D" id="1.10.10.10">
    <property type="entry name" value="Winged helix-like DNA-binding domain superfamily/Winged helix DNA-binding domain"/>
    <property type="match status" value="1"/>
</dbReference>
<dbReference type="PANTHER" id="PTHR37478:SF2">
    <property type="entry name" value="UPF0251 PROTEIN TK0562"/>
    <property type="match status" value="1"/>
</dbReference>
<reference evidence="3 4" key="1">
    <citation type="submission" date="2024-03" db="EMBL/GenBank/DDBJ databases">
        <title>Human intestinal bacterial collection.</title>
        <authorList>
            <person name="Pauvert C."/>
            <person name="Hitch T.C.A."/>
            <person name="Clavel T."/>
        </authorList>
    </citation>
    <scope>NUCLEOTIDE SEQUENCE [LARGE SCALE GENOMIC DNA]</scope>
    <source>
        <strain evidence="3 4">CLA-JM-H44</strain>
    </source>
</reference>
<accession>A0ABV1E2R3</accession>
<dbReference type="RefSeq" id="WP_349220802.1">
    <property type="nucleotide sequence ID" value="NZ_JBBMFD010000031.1"/>
</dbReference>
<dbReference type="InterPro" id="IPR013324">
    <property type="entry name" value="RNA_pol_sigma_r3/r4-like"/>
</dbReference>
<dbReference type="InterPro" id="IPR002852">
    <property type="entry name" value="UPF0251"/>
</dbReference>